<dbReference type="Proteomes" id="UP000326380">
    <property type="component" value="Unassembled WGS sequence"/>
</dbReference>
<keyword evidence="2" id="KW-1185">Reference proteome</keyword>
<evidence type="ECO:0000313" key="2">
    <source>
        <dbReference type="Proteomes" id="UP000326380"/>
    </source>
</evidence>
<evidence type="ECO:0000313" key="1">
    <source>
        <dbReference type="EMBL" id="KAA9327113.1"/>
    </source>
</evidence>
<proteinExistence type="predicted"/>
<dbReference type="EMBL" id="VTWU01000007">
    <property type="protein sequence ID" value="KAA9327113.1"/>
    <property type="molecule type" value="Genomic_DNA"/>
</dbReference>
<dbReference type="RefSeq" id="WP_151080314.1">
    <property type="nucleotide sequence ID" value="NZ_CP047647.1"/>
</dbReference>
<organism evidence="1 2">
    <name type="scientific">Hymenobacter busanensis</name>
    <dbReference type="NCBI Taxonomy" id="2607656"/>
    <lineage>
        <taxon>Bacteria</taxon>
        <taxon>Pseudomonadati</taxon>
        <taxon>Bacteroidota</taxon>
        <taxon>Cytophagia</taxon>
        <taxon>Cytophagales</taxon>
        <taxon>Hymenobacteraceae</taxon>
        <taxon>Hymenobacter</taxon>
    </lineage>
</organism>
<dbReference type="AlphaFoldDB" id="A0A7L4ZS02"/>
<reference evidence="1 2" key="1">
    <citation type="submission" date="2019-09" db="EMBL/GenBank/DDBJ databases">
        <title>Genome sequence of Hymenobacter sp. M3.</title>
        <authorList>
            <person name="Srinivasan S."/>
        </authorList>
    </citation>
    <scope>NUCLEOTIDE SEQUENCE [LARGE SCALE GENOMIC DNA]</scope>
    <source>
        <strain evidence="1 2">M3</strain>
    </source>
</reference>
<name>A0A7L4ZS02_9BACT</name>
<comment type="caution">
    <text evidence="1">The sequence shown here is derived from an EMBL/GenBank/DDBJ whole genome shotgun (WGS) entry which is preliminary data.</text>
</comment>
<gene>
    <name evidence="1" type="ORF">F0P96_17900</name>
</gene>
<accession>A0A7L4ZS02</accession>
<sequence>MSFEWTAFDGGKTIGMAGSEEGLIRLDEELVNAARITLEQGGFAPFSITLGIYGLMFHTIFCSNEPAAREMVRTAKLRIARILSLTRNQEELQQRLVEELAQL</sequence>
<protein>
    <submittedName>
        <fullName evidence="1">Uncharacterized protein</fullName>
    </submittedName>
</protein>